<protein>
    <submittedName>
        <fullName evidence="23">Chromodomain helicase DNA binding protein 4a</fullName>
    </submittedName>
</protein>
<keyword evidence="7 17" id="KW-0863">Zinc-finger</keyword>
<reference evidence="23" key="3">
    <citation type="submission" date="2025-09" db="UniProtKB">
        <authorList>
            <consortium name="Ensembl"/>
        </authorList>
    </citation>
    <scope>IDENTIFICATION</scope>
</reference>
<feature type="domain" description="Chromo" evidence="19">
    <location>
        <begin position="516"/>
        <end position="551"/>
    </location>
</feature>
<comment type="catalytic activity">
    <reaction evidence="16">
        <text>ATP + H2O = ADP + phosphate + H(+)</text>
        <dbReference type="Rhea" id="RHEA:13065"/>
        <dbReference type="ChEBI" id="CHEBI:15377"/>
        <dbReference type="ChEBI" id="CHEBI:15378"/>
        <dbReference type="ChEBI" id="CHEBI:30616"/>
        <dbReference type="ChEBI" id="CHEBI:43474"/>
        <dbReference type="ChEBI" id="CHEBI:456216"/>
    </reaction>
</comment>
<dbReference type="InterPro" id="IPR012957">
    <property type="entry name" value="CHD_C2"/>
</dbReference>
<name>A0A4W6FN43_LATCA</name>
<evidence type="ECO:0000256" key="14">
    <source>
        <dbReference type="ARBA" id="ARBA00023163"/>
    </source>
</evidence>
<evidence type="ECO:0000256" key="15">
    <source>
        <dbReference type="ARBA" id="ARBA00023242"/>
    </source>
</evidence>
<evidence type="ECO:0000256" key="17">
    <source>
        <dbReference type="PROSITE-ProRule" id="PRU00146"/>
    </source>
</evidence>
<comment type="similarity">
    <text evidence="2">Belongs to the SNF2/RAD54 helicase family.</text>
</comment>
<dbReference type="FunFam" id="3.40.50.10810:FF:000001">
    <property type="entry name" value="chromodomain-helicase-DNA-binding protein 3 isoform X1"/>
    <property type="match status" value="1"/>
</dbReference>
<dbReference type="CDD" id="cd18056">
    <property type="entry name" value="DEXHc_CHD4"/>
    <property type="match status" value="1"/>
</dbReference>
<dbReference type="InterPro" id="IPR002464">
    <property type="entry name" value="DNA/RNA_helicase_DEAH_CS"/>
</dbReference>
<keyword evidence="6" id="KW-0547">Nucleotide-binding</keyword>
<dbReference type="InterPro" id="IPR011011">
    <property type="entry name" value="Znf_FYVE_PHD"/>
</dbReference>
<keyword evidence="4" id="KW-0479">Metal-binding</keyword>
<dbReference type="InterPro" id="IPR019787">
    <property type="entry name" value="Znf_PHD-finger"/>
</dbReference>
<keyword evidence="12" id="KW-0805">Transcription regulation</keyword>
<feature type="compositionally biased region" description="Pro residues" evidence="18">
    <location>
        <begin position="139"/>
        <end position="153"/>
    </location>
</feature>
<dbReference type="Pfam" id="PF08074">
    <property type="entry name" value="CHDCT2"/>
    <property type="match status" value="1"/>
</dbReference>
<dbReference type="CDD" id="cd15532">
    <property type="entry name" value="PHD2_CHD_II"/>
    <property type="match status" value="1"/>
</dbReference>
<feature type="compositionally biased region" description="Basic residues" evidence="18">
    <location>
        <begin position="238"/>
        <end position="252"/>
    </location>
</feature>
<dbReference type="Gene3D" id="3.40.50.300">
    <property type="entry name" value="P-loop containing nucleotide triphosphate hydrolases"/>
    <property type="match status" value="1"/>
</dbReference>
<dbReference type="InterPro" id="IPR013083">
    <property type="entry name" value="Znf_RING/FYVE/PHD"/>
</dbReference>
<dbReference type="Gene3D" id="2.40.50.40">
    <property type="match status" value="2"/>
</dbReference>
<evidence type="ECO:0000313" key="23">
    <source>
        <dbReference type="Ensembl" id="ENSLCAP00010051871.1"/>
    </source>
</evidence>
<feature type="compositionally biased region" description="Polar residues" evidence="18">
    <location>
        <begin position="1388"/>
        <end position="1401"/>
    </location>
</feature>
<dbReference type="InterPro" id="IPR014001">
    <property type="entry name" value="Helicase_ATP-bd"/>
</dbReference>
<feature type="compositionally biased region" description="Pro residues" evidence="18">
    <location>
        <begin position="405"/>
        <end position="426"/>
    </location>
</feature>
<keyword evidence="9" id="KW-0862">Zinc</keyword>
<keyword evidence="24" id="KW-1185">Reference proteome</keyword>
<comment type="subcellular location">
    <subcellularLocation>
        <location evidence="1">Nucleus</location>
    </subcellularLocation>
</comment>
<dbReference type="FunFam" id="1.10.10.60:FF:000037">
    <property type="entry name" value="chromodomain-helicase-DNA-binding protein 3 isoform X1"/>
    <property type="match status" value="1"/>
</dbReference>
<evidence type="ECO:0000256" key="2">
    <source>
        <dbReference type="ARBA" id="ARBA00007025"/>
    </source>
</evidence>
<evidence type="ECO:0000256" key="10">
    <source>
        <dbReference type="ARBA" id="ARBA00022840"/>
    </source>
</evidence>
<feature type="region of interest" description="Disordered" evidence="18">
    <location>
        <begin position="471"/>
        <end position="492"/>
    </location>
</feature>
<dbReference type="PROSITE" id="PS51192">
    <property type="entry name" value="HELICASE_ATP_BIND_1"/>
    <property type="match status" value="1"/>
</dbReference>
<dbReference type="FunFam" id="2.40.50.40:FF:000003">
    <property type="entry name" value="chromodomain-helicase-DNA-binding protein 3 isoform X1"/>
    <property type="match status" value="1"/>
</dbReference>
<dbReference type="CDD" id="cd18662">
    <property type="entry name" value="CD2_tandem_CHD3-4_like"/>
    <property type="match status" value="1"/>
</dbReference>
<evidence type="ECO:0000256" key="16">
    <source>
        <dbReference type="ARBA" id="ARBA00049360"/>
    </source>
</evidence>
<dbReference type="InterPro" id="IPR001965">
    <property type="entry name" value="Znf_PHD"/>
</dbReference>
<feature type="compositionally biased region" description="Basic and acidic residues" evidence="18">
    <location>
        <begin position="253"/>
        <end position="262"/>
    </location>
</feature>
<dbReference type="InterPro" id="IPR023780">
    <property type="entry name" value="Chromo_domain"/>
</dbReference>
<dbReference type="Ensembl" id="ENSLCAT00010053217.1">
    <property type="protein sequence ID" value="ENSLCAP00010051871.1"/>
    <property type="gene ID" value="ENSLCAG00010024042.1"/>
</dbReference>
<keyword evidence="15" id="KW-0539">Nucleus</keyword>
<keyword evidence="11" id="KW-0156">Chromatin regulator</keyword>
<feature type="domain" description="Chromo" evidence="19">
    <location>
        <begin position="422"/>
        <end position="479"/>
    </location>
</feature>
<evidence type="ECO:0000259" key="22">
    <source>
        <dbReference type="PROSITE" id="PS51194"/>
    </source>
</evidence>
<dbReference type="SMART" id="SM00249">
    <property type="entry name" value="PHD"/>
    <property type="match status" value="2"/>
</dbReference>
<dbReference type="SMART" id="SM00298">
    <property type="entry name" value="CHROMO"/>
    <property type="match status" value="2"/>
</dbReference>
<feature type="domain" description="PHD-type" evidence="20">
    <location>
        <begin position="342"/>
        <end position="389"/>
    </location>
</feature>
<dbReference type="SUPFAM" id="SSF54160">
    <property type="entry name" value="Chromo domain-like"/>
    <property type="match status" value="2"/>
</dbReference>
<dbReference type="GO" id="GO:0008270">
    <property type="term" value="F:zinc ion binding"/>
    <property type="evidence" value="ECO:0007669"/>
    <property type="project" value="UniProtKB-KW"/>
</dbReference>
<feature type="region of interest" description="Disordered" evidence="18">
    <location>
        <begin position="402"/>
        <end position="428"/>
    </location>
</feature>
<dbReference type="InterPro" id="IPR012958">
    <property type="entry name" value="CHD_N"/>
</dbReference>
<feature type="region of interest" description="Disordered" evidence="18">
    <location>
        <begin position="1652"/>
        <end position="1680"/>
    </location>
</feature>
<dbReference type="PROSITE" id="PS01359">
    <property type="entry name" value="ZF_PHD_1"/>
    <property type="match status" value="1"/>
</dbReference>
<dbReference type="GeneTree" id="ENSGT00940000155088"/>
<evidence type="ECO:0000256" key="1">
    <source>
        <dbReference type="ARBA" id="ARBA00004123"/>
    </source>
</evidence>
<dbReference type="Pfam" id="PF00271">
    <property type="entry name" value="Helicase_C"/>
    <property type="match status" value="1"/>
</dbReference>
<dbReference type="Gene3D" id="3.30.40.10">
    <property type="entry name" value="Zinc/RING finger domain, C3HC4 (zinc finger)"/>
    <property type="match status" value="2"/>
</dbReference>
<organism evidence="23 24">
    <name type="scientific">Lates calcarifer</name>
    <name type="common">Barramundi</name>
    <name type="synonym">Holocentrus calcarifer</name>
    <dbReference type="NCBI Taxonomy" id="8187"/>
    <lineage>
        <taxon>Eukaryota</taxon>
        <taxon>Metazoa</taxon>
        <taxon>Chordata</taxon>
        <taxon>Craniata</taxon>
        <taxon>Vertebrata</taxon>
        <taxon>Euteleostomi</taxon>
        <taxon>Actinopterygii</taxon>
        <taxon>Neopterygii</taxon>
        <taxon>Teleostei</taxon>
        <taxon>Neoteleostei</taxon>
        <taxon>Acanthomorphata</taxon>
        <taxon>Carangaria</taxon>
        <taxon>Carangaria incertae sedis</taxon>
        <taxon>Centropomidae</taxon>
        <taxon>Lates</taxon>
    </lineage>
</organism>
<dbReference type="GO" id="GO:0005524">
    <property type="term" value="F:ATP binding"/>
    <property type="evidence" value="ECO:0007669"/>
    <property type="project" value="UniProtKB-KW"/>
</dbReference>
<feature type="domain" description="Helicase ATP-binding" evidence="21">
    <location>
        <begin position="633"/>
        <end position="817"/>
    </location>
</feature>
<dbReference type="GO" id="GO:0003677">
    <property type="term" value="F:DNA binding"/>
    <property type="evidence" value="ECO:0007669"/>
    <property type="project" value="UniProtKB-KW"/>
</dbReference>
<dbReference type="PANTHER" id="PTHR45623">
    <property type="entry name" value="CHROMODOMAIN-HELICASE-DNA-BINDING PROTEIN 3-RELATED-RELATED"/>
    <property type="match status" value="1"/>
</dbReference>
<evidence type="ECO:0000256" key="5">
    <source>
        <dbReference type="ARBA" id="ARBA00022737"/>
    </source>
</evidence>
<dbReference type="InterPro" id="IPR009463">
    <property type="entry name" value="DUF1087"/>
</dbReference>
<feature type="region of interest" description="Disordered" evidence="18">
    <location>
        <begin position="1191"/>
        <end position="1252"/>
    </location>
</feature>
<feature type="compositionally biased region" description="Basic and acidic residues" evidence="18">
    <location>
        <begin position="1403"/>
        <end position="1415"/>
    </location>
</feature>
<feature type="compositionally biased region" description="Low complexity" evidence="18">
    <location>
        <begin position="222"/>
        <end position="237"/>
    </location>
</feature>
<reference evidence="23" key="2">
    <citation type="submission" date="2025-08" db="UniProtKB">
        <authorList>
            <consortium name="Ensembl"/>
        </authorList>
    </citation>
    <scope>IDENTIFICATION</scope>
</reference>
<dbReference type="PROSITE" id="PS00690">
    <property type="entry name" value="DEAH_ATP_HELICASE"/>
    <property type="match status" value="1"/>
</dbReference>
<dbReference type="SMART" id="SM01146">
    <property type="entry name" value="DUF1086"/>
    <property type="match status" value="1"/>
</dbReference>
<dbReference type="PANTHER" id="PTHR45623:SF22">
    <property type="entry name" value="CHROMODOMAIN-HELICASE-DNA-BINDING PROTEIN 4"/>
    <property type="match status" value="1"/>
</dbReference>
<keyword evidence="13" id="KW-0238">DNA-binding</keyword>
<evidence type="ECO:0000259" key="20">
    <source>
        <dbReference type="PROSITE" id="PS50016"/>
    </source>
</evidence>
<dbReference type="GO" id="GO:0016581">
    <property type="term" value="C:NuRD complex"/>
    <property type="evidence" value="ECO:0007669"/>
    <property type="project" value="TreeGrafter"/>
</dbReference>
<dbReference type="InterPro" id="IPR019786">
    <property type="entry name" value="Zinc_finger_PHD-type_CS"/>
</dbReference>
<dbReference type="SUPFAM" id="SSF57903">
    <property type="entry name" value="FYVE/PHD zinc finger"/>
    <property type="match status" value="1"/>
</dbReference>
<dbReference type="InterPro" id="IPR027417">
    <property type="entry name" value="P-loop_NTPase"/>
</dbReference>
<dbReference type="SMART" id="SM00487">
    <property type="entry name" value="DEXDc"/>
    <property type="match status" value="1"/>
</dbReference>
<evidence type="ECO:0000256" key="6">
    <source>
        <dbReference type="ARBA" id="ARBA00022741"/>
    </source>
</evidence>
<dbReference type="SMART" id="SM01147">
    <property type="entry name" value="DUF1087"/>
    <property type="match status" value="1"/>
</dbReference>
<dbReference type="Pfam" id="PF00385">
    <property type="entry name" value="Chromo"/>
    <property type="match status" value="1"/>
</dbReference>
<feature type="compositionally biased region" description="Acidic residues" evidence="18">
    <location>
        <begin position="209"/>
        <end position="221"/>
    </location>
</feature>
<dbReference type="FunFam" id="3.30.40.10:FF:000011">
    <property type="entry name" value="chromodomain-helicase-DNA-binding protein 4 isoform X1"/>
    <property type="match status" value="1"/>
</dbReference>
<feature type="region of interest" description="Disordered" evidence="18">
    <location>
        <begin position="139"/>
        <end position="262"/>
    </location>
</feature>
<keyword evidence="8" id="KW-0378">Hydrolase</keyword>
<dbReference type="GO" id="GO:0016887">
    <property type="term" value="F:ATP hydrolysis activity"/>
    <property type="evidence" value="ECO:0007669"/>
    <property type="project" value="TreeGrafter"/>
</dbReference>
<gene>
    <name evidence="23" type="primary">CHD4</name>
    <name evidence="23" type="synonym">LOC108887524</name>
</gene>
<feature type="compositionally biased region" description="Acidic residues" evidence="18">
    <location>
        <begin position="474"/>
        <end position="486"/>
    </location>
</feature>
<accession>A0A4W6FN43</accession>
<evidence type="ECO:0000259" key="21">
    <source>
        <dbReference type="PROSITE" id="PS51192"/>
    </source>
</evidence>
<dbReference type="CDD" id="cd18667">
    <property type="entry name" value="CD1_tandem_CHD3-4_like"/>
    <property type="match status" value="1"/>
</dbReference>
<dbReference type="SMART" id="SM00490">
    <property type="entry name" value="HELICc"/>
    <property type="match status" value="1"/>
</dbReference>
<feature type="compositionally biased region" description="Low complexity" evidence="18">
    <location>
        <begin position="1657"/>
        <end position="1668"/>
    </location>
</feature>
<keyword evidence="10" id="KW-0067">ATP-binding</keyword>
<dbReference type="GO" id="GO:0003682">
    <property type="term" value="F:chromatin binding"/>
    <property type="evidence" value="ECO:0007669"/>
    <property type="project" value="TreeGrafter"/>
</dbReference>
<evidence type="ECO:0000256" key="11">
    <source>
        <dbReference type="ARBA" id="ARBA00022853"/>
    </source>
</evidence>
<dbReference type="Pfam" id="PF00628">
    <property type="entry name" value="PHD"/>
    <property type="match status" value="2"/>
</dbReference>
<keyword evidence="3" id="KW-0597">Phosphoprotein</keyword>
<feature type="domain" description="PHD-type" evidence="20">
    <location>
        <begin position="265"/>
        <end position="312"/>
    </location>
</feature>
<dbReference type="Gene3D" id="3.40.50.10810">
    <property type="entry name" value="Tandem AAA-ATPase domain"/>
    <property type="match status" value="1"/>
</dbReference>
<proteinExistence type="inferred from homology"/>
<dbReference type="PROSITE" id="PS51194">
    <property type="entry name" value="HELICASE_CTER"/>
    <property type="match status" value="1"/>
</dbReference>
<dbReference type="InterPro" id="IPR016197">
    <property type="entry name" value="Chromo-like_dom_sf"/>
</dbReference>
<evidence type="ECO:0000256" key="3">
    <source>
        <dbReference type="ARBA" id="ARBA00022553"/>
    </source>
</evidence>
<dbReference type="PROSITE" id="PS50013">
    <property type="entry name" value="CHROMO_2"/>
    <property type="match status" value="2"/>
</dbReference>
<evidence type="ECO:0000259" key="19">
    <source>
        <dbReference type="PROSITE" id="PS50013"/>
    </source>
</evidence>
<sequence>DGATGRACLLLLLPKEIQPVIKSKGSLTFSISTVNEPKSSSQLLDDWGMEDIDHVFTEEDYRSLTNYKAFSQFVRPLIAAKNPKIAVSKMMMVLGAKWREFSTNNPLRGAAAANAALATANVPAAVDTMVAEVAPAAAAPPAPAESQQPPAPPLRKAKTKEGKGPNARKKSKPAPKPQEKKNNAKTKKVAPLKIKLGGFNSKRKRSSSEEDEPDVDSDFEDGSMNSVSVSEGSNSRSSRSKKKPSKSKPKKKKAEDGDGYETDHQDYCEVCQQGGEIILCDTCPRAYHMVCLDPDMEKAPEGTWSCPHCEKEGIQWEAREEGSDGEEDNGEAGEMEEDDHHMEFCRVCKDGGELLCCDSCPSSYHIHCLNPPLPEIPNGEWICPRCTCPPMKGKVQKILTWRWGDPPPPTPVPRPPDLPADAPDPAPLAGRPEREFFAKWSNMSYWHCSWVTELQLELHCQVMFRNYQRKNDMDEPPPIDFGDGEEDKSVKRKNKDPMYAQLEEKYLRFGIKFEWLMIHRILNHSVDRKNNVHYLIKWRELPYDQATWEAEDMDVPEFDTYKLQYWNHRELMMGEEGRPGKKIKVKGRVKRPDRPPENPVIDPTIKFERQPEYLDSTGGTLHPYQLEGLNWLRFSWAQGTDTILADEMGLGKTVQTAVFLYSLYKEGHSKGPFLVSAPLSTIINWEREFEMWAPDMYVVTYVGDKDSRAVIRENEFSFEDNAIRGGKKASRMKKDSSVKFHVLLTSYELITIDMAILGSIDWACLVVDEAHRLKNNQSKFFRVLNNYPLQHKLLLTGTPLQNNLEELFHLLNFLTPERFSNLEGFLEEFADIAKEDQIKKLHDMLGPHMLRRLKADVFKHMPSKTELIVRVELSPMQKKYYKFILTKNFEALNTKGGGNQVSLLNVVMDLKKCCNHPYLFPAAAMEAPKMPNGMYDGQALTKAAGKLLLLQKMMRKLKEGGHRVLIFSQMTKMLDLLEDFLENEGYKYERIDGGITGGMRQEAIDRFNAPGAQQFAFLLSTRAGGLGINLATADTVIIYDSDWNPHNDIQVAKKKMMLTHLVVRPGLGSKTGSMSKQELDDILKFGTEELICFSIIHYDDKAIDRLLDRNQDATDDTELQSMNEYLSSFKVAQYVVKDEEEEEEVQREIIKQEESVDPDYWEKLLRHHYEQQQEDLARNLGKGKRIRKQVNYNDGSQEDRADWQDDQSDGQSDYSVASEEGDEDFDERTEANSRRPNRKGLRNDKDKPLPPLLARVGGNIEVLGFNSRQRKAFLNAVMRYGMPPQDAFTTQWLVRDLRGKSEKEFKAYVSLFMRHLCEPGADGAETFADGVPREGLSRQHVLTRIGVMSLIRKKVQEFEHVNGQWSMPWMAELEENKRAAAQPDSPGKTPSTGTPADTQPNTPEEKEAPKPEEATKLQNGDSSKESSASAGTAAAAGAASEEKKKVKTRFMFNIADGGFTELHSLWQNEERAATVTKKTNEIWHRRHDYWLLAGIIQHGYARWQDIQNDVKFAILNEPFKGEMNRGNFLEIKNKFLARRFKLLEQALVIEEQLRRAAYLNMSEDPSHPSMALNTRFSEVECLAESHQHLSKESMSGNKPANAVLHKVLKQLEELLSDMKADVTRLPATIARIPPVAVRLQMSERNILSRLASRGPETQTQAQTQQVTHTHTHTHSLFFNP</sequence>
<dbReference type="GO" id="GO:0042393">
    <property type="term" value="F:histone binding"/>
    <property type="evidence" value="ECO:0007669"/>
    <property type="project" value="TreeGrafter"/>
</dbReference>
<dbReference type="Pfam" id="PF06465">
    <property type="entry name" value="DUF1087"/>
    <property type="match status" value="1"/>
</dbReference>
<dbReference type="SUPFAM" id="SSF52540">
    <property type="entry name" value="P-loop containing nucleoside triphosphate hydrolases"/>
    <property type="match status" value="2"/>
</dbReference>
<evidence type="ECO:0000256" key="8">
    <source>
        <dbReference type="ARBA" id="ARBA00022801"/>
    </source>
</evidence>
<feature type="domain" description="Helicase C-terminal" evidence="22">
    <location>
        <begin position="949"/>
        <end position="1130"/>
    </location>
</feature>
<evidence type="ECO:0000256" key="18">
    <source>
        <dbReference type="SAM" id="MobiDB-lite"/>
    </source>
</evidence>
<dbReference type="InterPro" id="IPR001650">
    <property type="entry name" value="Helicase_C-like"/>
</dbReference>
<keyword evidence="5" id="KW-0677">Repeat</keyword>
<dbReference type="CDD" id="cd15531">
    <property type="entry name" value="PHD1_CHD_II"/>
    <property type="match status" value="1"/>
</dbReference>
<dbReference type="FunFam" id="3.30.40.10:FF:000001">
    <property type="entry name" value="chromodomain-helicase-DNA-binding protein 3 isoform X1"/>
    <property type="match status" value="1"/>
</dbReference>
<feature type="compositionally biased region" description="Low complexity" evidence="18">
    <location>
        <begin position="1425"/>
        <end position="1439"/>
    </location>
</feature>
<evidence type="ECO:0000256" key="12">
    <source>
        <dbReference type="ARBA" id="ARBA00023015"/>
    </source>
</evidence>
<dbReference type="InterPro" id="IPR049730">
    <property type="entry name" value="SNF2/RAD54-like_C"/>
</dbReference>
<dbReference type="CDD" id="cd18793">
    <property type="entry name" value="SF2_C_SNF"/>
    <property type="match status" value="1"/>
</dbReference>
<feature type="region of interest" description="Disordered" evidence="18">
    <location>
        <begin position="1377"/>
        <end position="1440"/>
    </location>
</feature>
<dbReference type="Pfam" id="PF00176">
    <property type="entry name" value="SNF2-rel_dom"/>
    <property type="match status" value="1"/>
</dbReference>
<evidence type="ECO:0000256" key="7">
    <source>
        <dbReference type="ARBA" id="ARBA00022771"/>
    </source>
</evidence>
<dbReference type="Gene3D" id="1.10.10.60">
    <property type="entry name" value="Homeodomain-like"/>
    <property type="match status" value="1"/>
</dbReference>
<dbReference type="FunFam" id="3.40.50.300:FF:000015">
    <property type="entry name" value="chromodomain-helicase-DNA-binding protein 9 isoform X1"/>
    <property type="match status" value="1"/>
</dbReference>
<dbReference type="Pfam" id="PF06461">
    <property type="entry name" value="CHDII_SANT-like"/>
    <property type="match status" value="1"/>
</dbReference>
<dbReference type="Proteomes" id="UP000314980">
    <property type="component" value="Unassembled WGS sequence"/>
</dbReference>
<evidence type="ECO:0000256" key="13">
    <source>
        <dbReference type="ARBA" id="ARBA00023125"/>
    </source>
</evidence>
<evidence type="ECO:0000313" key="24">
    <source>
        <dbReference type="Proteomes" id="UP000314980"/>
    </source>
</evidence>
<keyword evidence="14" id="KW-0804">Transcription</keyword>
<evidence type="ECO:0000256" key="4">
    <source>
        <dbReference type="ARBA" id="ARBA00022723"/>
    </source>
</evidence>
<dbReference type="Pfam" id="PF08073">
    <property type="entry name" value="CHDNT"/>
    <property type="match status" value="1"/>
</dbReference>
<reference evidence="24" key="1">
    <citation type="submission" date="2015-09" db="EMBL/GenBank/DDBJ databases">
        <authorList>
            <person name="Sai Rama Sridatta P."/>
        </authorList>
    </citation>
    <scope>NUCLEOTIDE SEQUENCE [LARGE SCALE GENOMIC DNA]</scope>
</reference>
<dbReference type="InterPro" id="IPR000330">
    <property type="entry name" value="SNF2_N"/>
</dbReference>
<dbReference type="InterPro" id="IPR000953">
    <property type="entry name" value="Chromo/chromo_shadow_dom"/>
</dbReference>
<dbReference type="GO" id="GO:0140658">
    <property type="term" value="F:ATP-dependent chromatin remodeler activity"/>
    <property type="evidence" value="ECO:0007669"/>
    <property type="project" value="TreeGrafter"/>
</dbReference>
<dbReference type="InterPro" id="IPR038718">
    <property type="entry name" value="SNF2-like_sf"/>
</dbReference>
<evidence type="ECO:0000256" key="9">
    <source>
        <dbReference type="ARBA" id="ARBA00022833"/>
    </source>
</evidence>
<dbReference type="PROSITE" id="PS50016">
    <property type="entry name" value="ZF_PHD_2"/>
    <property type="match status" value="2"/>
</dbReference>
<dbReference type="InterPro" id="IPR009462">
    <property type="entry name" value="CHD_II_SANT-like"/>
</dbReference>
<dbReference type="FunFam" id="2.40.50.40:FF:000017">
    <property type="entry name" value="chromodomain-helicase-DNA-binding protein 3 isoform X3"/>
    <property type="match status" value="1"/>
</dbReference>